<name>A0A0G4H8J2_9ALVE</name>
<protein>
    <submittedName>
        <fullName evidence="2">Uncharacterized protein</fullName>
    </submittedName>
</protein>
<proteinExistence type="predicted"/>
<organism evidence="2">
    <name type="scientific">Chromera velia CCMP2878</name>
    <dbReference type="NCBI Taxonomy" id="1169474"/>
    <lineage>
        <taxon>Eukaryota</taxon>
        <taxon>Sar</taxon>
        <taxon>Alveolata</taxon>
        <taxon>Colpodellida</taxon>
        <taxon>Chromeraceae</taxon>
        <taxon>Chromera</taxon>
    </lineage>
</organism>
<evidence type="ECO:0000256" key="1">
    <source>
        <dbReference type="SAM" id="MobiDB-lite"/>
    </source>
</evidence>
<dbReference type="EMBL" id="CDMZ01002003">
    <property type="protein sequence ID" value="CEM40253.1"/>
    <property type="molecule type" value="Genomic_DNA"/>
</dbReference>
<feature type="region of interest" description="Disordered" evidence="1">
    <location>
        <begin position="125"/>
        <end position="146"/>
    </location>
</feature>
<accession>A0A0G4H8J2</accession>
<sequence length="146" mass="17273">MENTELSWPKIDDRLDRLTMDAGEIDMEVTVREKKEMVVQALMPDQQRGLLSDIKKQHPHIRVADLTQISWEIIEEWMIWYASFERKGPTKKTPRERANRAKENTDRRPRCYWYQQKGHFMNKCRDKAAGKPRVPLPEQSGSPPPQ</sequence>
<feature type="region of interest" description="Disordered" evidence="1">
    <location>
        <begin position="88"/>
        <end position="108"/>
    </location>
</feature>
<dbReference type="AlphaFoldDB" id="A0A0G4H8J2"/>
<reference evidence="2" key="1">
    <citation type="submission" date="2014-11" db="EMBL/GenBank/DDBJ databases">
        <authorList>
            <person name="Otto D Thomas"/>
            <person name="Naeem Raeece"/>
        </authorList>
    </citation>
    <scope>NUCLEOTIDE SEQUENCE</scope>
</reference>
<evidence type="ECO:0000313" key="2">
    <source>
        <dbReference type="EMBL" id="CEM40253.1"/>
    </source>
</evidence>
<dbReference type="PhylomeDB" id="A0A0G4H8J2"/>
<gene>
    <name evidence="2" type="ORF">Cvel_25173</name>
</gene>
<dbReference type="VEuPathDB" id="CryptoDB:Cvel_25173"/>